<comment type="caution">
    <text evidence="3">The sequence shown here is derived from an EMBL/GenBank/DDBJ whole genome shotgun (WGS) entry which is preliminary data.</text>
</comment>
<feature type="domain" description="Laminin G" evidence="2">
    <location>
        <begin position="248"/>
        <end position="442"/>
    </location>
</feature>
<gene>
    <name evidence="3" type="ORF">HPB48_013664</name>
</gene>
<dbReference type="CDD" id="cd00110">
    <property type="entry name" value="LamG"/>
    <property type="match status" value="3"/>
</dbReference>
<feature type="disulfide bond" evidence="1">
    <location>
        <begin position="600"/>
        <end position="627"/>
    </location>
</feature>
<dbReference type="OMA" id="HEHHMCD"/>
<sequence>MKDLQVDTTPLDLLKYEAYGVDPGCSERKVKLVSFKGTGYLELQAKTLAAEGNFGFTFQSMQTDGLLMISTFSAVRGAESKRDHYYSVALKDGHIELRLNGGAGEVASRSEQRYNDNKFHTIAVIKKHRKIQVNVDDIEIDTLRLPKGTGDIESPTLGGLFFGGIRGGTAIGTQAATRDHFVGTIKDAVFNDVLLGFNFPVSHEGAGIGRLLKKPRSMPPEHDRMAVLTEQELEQCADPPPHTLHERAVKFGDTLNSHVKLTNDVIQFRNNFNVSFELRTYYPNGVLLFAQANSPGKQFALVLSGGRVLLEVTDRASKKLPHPWRSQRWELAPSECGARIVQSTDEEELTYLKCVYGKYTNVSLSKEGLYVTLSVDDTAPLKLQVHRRMPFRSPLFVGGMAPGLVIPEGLMKESFKGCIRNFNVDGNNVDLASGEAHGIGQCFTNIEPGAFFQGDAYAVYDEKFDVDTKLEMQLEFRTWKLNGVFMSLAEKPQGAPSLAMELHDGQVIVSVDLGQNGTGPFRARKAFGSRFAMCDGQWHQLRAHFSHDEISLRIDRHQVAYGLAPVTSAEPHTKSPLYIGGLPQGSTNGALFGRDNFVGCLRNLAINDKRIDWIDMASLHNVLPNSCPTN</sequence>
<dbReference type="Gene3D" id="2.60.120.200">
    <property type="match status" value="3"/>
</dbReference>
<comment type="caution">
    <text evidence="1">Lacks conserved residue(s) required for the propagation of feature annotation.</text>
</comment>
<dbReference type="PANTHER" id="PTHR15036">
    <property type="entry name" value="PIKACHURIN-LIKE PROTEIN"/>
    <property type="match status" value="1"/>
</dbReference>
<evidence type="ECO:0000313" key="3">
    <source>
        <dbReference type="EMBL" id="KAH9363652.1"/>
    </source>
</evidence>
<dbReference type="PROSITE" id="PS50025">
    <property type="entry name" value="LAM_G_DOMAIN"/>
    <property type="match status" value="3"/>
</dbReference>
<accession>A0A9J6FNR7</accession>
<evidence type="ECO:0000259" key="2">
    <source>
        <dbReference type="PROSITE" id="PS50025"/>
    </source>
</evidence>
<dbReference type="GO" id="GO:0016020">
    <property type="term" value="C:membrane"/>
    <property type="evidence" value="ECO:0007669"/>
    <property type="project" value="UniProtKB-SubCell"/>
</dbReference>
<dbReference type="InterPro" id="IPR001791">
    <property type="entry name" value="Laminin_G"/>
</dbReference>
<dbReference type="VEuPathDB" id="VectorBase:HLOH_060282"/>
<organism evidence="3 4">
    <name type="scientific">Haemaphysalis longicornis</name>
    <name type="common">Bush tick</name>
    <dbReference type="NCBI Taxonomy" id="44386"/>
    <lineage>
        <taxon>Eukaryota</taxon>
        <taxon>Metazoa</taxon>
        <taxon>Ecdysozoa</taxon>
        <taxon>Arthropoda</taxon>
        <taxon>Chelicerata</taxon>
        <taxon>Arachnida</taxon>
        <taxon>Acari</taxon>
        <taxon>Parasitiformes</taxon>
        <taxon>Ixodida</taxon>
        <taxon>Ixodoidea</taxon>
        <taxon>Ixodidae</taxon>
        <taxon>Haemaphysalinae</taxon>
        <taxon>Haemaphysalis</taxon>
    </lineage>
</organism>
<reference evidence="3 4" key="1">
    <citation type="journal article" date="2020" name="Cell">
        <title>Large-Scale Comparative Analyses of Tick Genomes Elucidate Their Genetic Diversity and Vector Capacities.</title>
        <authorList>
            <consortium name="Tick Genome and Microbiome Consortium (TIGMIC)"/>
            <person name="Jia N."/>
            <person name="Wang J."/>
            <person name="Shi W."/>
            <person name="Du L."/>
            <person name="Sun Y."/>
            <person name="Zhan W."/>
            <person name="Jiang J.F."/>
            <person name="Wang Q."/>
            <person name="Zhang B."/>
            <person name="Ji P."/>
            <person name="Bell-Sakyi L."/>
            <person name="Cui X.M."/>
            <person name="Yuan T.T."/>
            <person name="Jiang B.G."/>
            <person name="Yang W.F."/>
            <person name="Lam T.T."/>
            <person name="Chang Q.C."/>
            <person name="Ding S.J."/>
            <person name="Wang X.J."/>
            <person name="Zhu J.G."/>
            <person name="Ruan X.D."/>
            <person name="Zhao L."/>
            <person name="Wei J.T."/>
            <person name="Ye R.Z."/>
            <person name="Que T.C."/>
            <person name="Du C.H."/>
            <person name="Zhou Y.H."/>
            <person name="Cheng J.X."/>
            <person name="Dai P.F."/>
            <person name="Guo W.B."/>
            <person name="Han X.H."/>
            <person name="Huang E.J."/>
            <person name="Li L.F."/>
            <person name="Wei W."/>
            <person name="Gao Y.C."/>
            <person name="Liu J.Z."/>
            <person name="Shao H.Z."/>
            <person name="Wang X."/>
            <person name="Wang C.C."/>
            <person name="Yang T.C."/>
            <person name="Huo Q.B."/>
            <person name="Li W."/>
            <person name="Chen H.Y."/>
            <person name="Chen S.E."/>
            <person name="Zhou L.G."/>
            <person name="Ni X.B."/>
            <person name="Tian J.H."/>
            <person name="Sheng Y."/>
            <person name="Liu T."/>
            <person name="Pan Y.S."/>
            <person name="Xia L.Y."/>
            <person name="Li J."/>
            <person name="Zhao F."/>
            <person name="Cao W.C."/>
        </authorList>
    </citation>
    <scope>NUCLEOTIDE SEQUENCE [LARGE SCALE GENOMIC DNA]</scope>
    <source>
        <strain evidence="3">HaeL-2018</strain>
    </source>
</reference>
<dbReference type="EMBL" id="JABSTR010000002">
    <property type="protein sequence ID" value="KAH9363652.1"/>
    <property type="molecule type" value="Genomic_DNA"/>
</dbReference>
<protein>
    <recommendedName>
        <fullName evidence="2">Laminin G domain-containing protein</fullName>
    </recommendedName>
</protein>
<dbReference type="AlphaFoldDB" id="A0A9J6FNR7"/>
<proteinExistence type="predicted"/>
<dbReference type="PANTHER" id="PTHR15036:SF49">
    <property type="entry name" value="AXOTACTIN"/>
    <property type="match status" value="1"/>
</dbReference>
<keyword evidence="1" id="KW-1015">Disulfide bond</keyword>
<keyword evidence="4" id="KW-1185">Reference proteome</keyword>
<feature type="domain" description="Laminin G" evidence="2">
    <location>
        <begin position="447"/>
        <end position="627"/>
    </location>
</feature>
<dbReference type="InterPro" id="IPR050372">
    <property type="entry name" value="Neurexin-related_CASP"/>
</dbReference>
<dbReference type="Proteomes" id="UP000821853">
    <property type="component" value="Chromosome 10"/>
</dbReference>
<dbReference type="OrthoDB" id="6423093at2759"/>
<dbReference type="Pfam" id="PF02210">
    <property type="entry name" value="Laminin_G_2"/>
    <property type="match status" value="3"/>
</dbReference>
<feature type="domain" description="Laminin G" evidence="2">
    <location>
        <begin position="30"/>
        <end position="236"/>
    </location>
</feature>
<dbReference type="InterPro" id="IPR013320">
    <property type="entry name" value="ConA-like_dom_sf"/>
</dbReference>
<evidence type="ECO:0000256" key="1">
    <source>
        <dbReference type="PROSITE-ProRule" id="PRU00122"/>
    </source>
</evidence>
<dbReference type="SMART" id="SM00282">
    <property type="entry name" value="LamG"/>
    <property type="match status" value="3"/>
</dbReference>
<dbReference type="SUPFAM" id="SSF49899">
    <property type="entry name" value="Concanavalin A-like lectins/glucanases"/>
    <property type="match status" value="3"/>
</dbReference>
<evidence type="ECO:0000313" key="4">
    <source>
        <dbReference type="Proteomes" id="UP000821853"/>
    </source>
</evidence>
<name>A0A9J6FNR7_HAELO</name>